<dbReference type="InterPro" id="IPR004158">
    <property type="entry name" value="DUF247_pln"/>
</dbReference>
<name>A0AAD3NWB6_CRYJA</name>
<evidence type="ECO:0000313" key="4">
    <source>
        <dbReference type="Proteomes" id="UP001234787"/>
    </source>
</evidence>
<comment type="caution">
    <text evidence="3">The sequence shown here is derived from an EMBL/GenBank/DDBJ whole genome shotgun (WGS) entry which is preliminary data.</text>
</comment>
<dbReference type="PANTHER" id="PTHR31170:SF25">
    <property type="entry name" value="BNAA09G04570D PROTEIN"/>
    <property type="match status" value="1"/>
</dbReference>
<reference evidence="3" key="1">
    <citation type="submission" date="2022-12" db="EMBL/GenBank/DDBJ databases">
        <title>Chromosome-Level Genome Assembly of Japanese Cedar (Cryptomeriajaponica D. Don).</title>
        <authorList>
            <person name="Fujino T."/>
            <person name="Yamaguchi K."/>
            <person name="Yokoyama T."/>
            <person name="Hamanaka T."/>
            <person name="Harazono Y."/>
            <person name="Kamada H."/>
            <person name="Kobayashi W."/>
            <person name="Ujino-Ihara T."/>
            <person name="Uchiyama K."/>
            <person name="Matsumoto A."/>
            <person name="Izuno A."/>
            <person name="Tsumura Y."/>
            <person name="Toyoda A."/>
            <person name="Shigenobu S."/>
            <person name="Moriguchi Y."/>
            <person name="Ueno S."/>
            <person name="Kasahara M."/>
        </authorList>
    </citation>
    <scope>NUCLEOTIDE SEQUENCE</scope>
</reference>
<dbReference type="AlphaFoldDB" id="A0AAD3NWB6"/>
<accession>A0AAD3NWB6</accession>
<protein>
    <submittedName>
        <fullName evidence="3">Uncharacterized protein</fullName>
    </submittedName>
</protein>
<feature type="compositionally biased region" description="Polar residues" evidence="1">
    <location>
        <begin position="33"/>
        <end position="47"/>
    </location>
</feature>
<feature type="transmembrane region" description="Helical" evidence="2">
    <location>
        <begin position="470"/>
        <end position="491"/>
    </location>
</feature>
<gene>
    <name evidence="3" type="ORF">SUGI_1521610</name>
</gene>
<evidence type="ECO:0000256" key="2">
    <source>
        <dbReference type="SAM" id="Phobius"/>
    </source>
</evidence>
<feature type="non-terminal residue" evidence="3">
    <location>
        <position position="494"/>
    </location>
</feature>
<keyword evidence="2" id="KW-0812">Transmembrane</keyword>
<evidence type="ECO:0000313" key="3">
    <source>
        <dbReference type="EMBL" id="GLJ59742.1"/>
    </source>
</evidence>
<dbReference type="Proteomes" id="UP001234787">
    <property type="component" value="Unassembled WGS sequence"/>
</dbReference>
<organism evidence="3 4">
    <name type="scientific">Cryptomeria japonica</name>
    <name type="common">Japanese cedar</name>
    <name type="synonym">Cupressus japonica</name>
    <dbReference type="NCBI Taxonomy" id="3369"/>
    <lineage>
        <taxon>Eukaryota</taxon>
        <taxon>Viridiplantae</taxon>
        <taxon>Streptophyta</taxon>
        <taxon>Embryophyta</taxon>
        <taxon>Tracheophyta</taxon>
        <taxon>Spermatophyta</taxon>
        <taxon>Pinopsida</taxon>
        <taxon>Pinidae</taxon>
        <taxon>Conifers II</taxon>
        <taxon>Cupressales</taxon>
        <taxon>Cupressaceae</taxon>
        <taxon>Cryptomeria</taxon>
    </lineage>
</organism>
<evidence type="ECO:0000256" key="1">
    <source>
        <dbReference type="SAM" id="MobiDB-lite"/>
    </source>
</evidence>
<proteinExistence type="predicted"/>
<dbReference type="EMBL" id="BSEH01001341">
    <property type="protein sequence ID" value="GLJ59742.1"/>
    <property type="molecule type" value="Genomic_DNA"/>
</dbReference>
<sequence length="494" mass="56457">HCPNCGVKDKKGRNDMALSNNHSSVIKGKQNDIPVSSCGSQRQGDGSRNICQGGEKVCIFKVPDPMMNSNRDAYVPCIVSLGPYHQGEKSTMDKYKRQAVRRLVTRINKSEEWLMKEIQKIEKEIREHYEEEEINCNGEKLCWMMTADACFILEFFKCAAETRDDQNVQGSYSHVFQNKGYKNCMHSAILTDIMKLQNQVPLFILIKLLQLEFDDAKRELARILSNSNPFKGFPFNSKQESDDSIKSKLDEENPCHLLDLYRMVIRDRLIPRSESSRSESSTAYRCGYQQLPSSNVGAEKGKIERHIPCAEKLENAGIEIKSDNIKFEKSKFGISKLFLPQITVKYSTETLLRNLVAYEECQRCSSNPKKPVISCYVNLLDKLIDSEKDVALLQDSKIIKSFVGSDEVIVGMFNKLAIGMTVEPPDGDTIENFESIHQLDEVMADARKHYKNKWNRLMIEFHQTYFSKPWYIVSLSAATALLVMTLIQTVYAEK</sequence>
<dbReference type="Pfam" id="PF03140">
    <property type="entry name" value="DUF247"/>
    <property type="match status" value="1"/>
</dbReference>
<dbReference type="PANTHER" id="PTHR31170">
    <property type="entry name" value="BNAC04G53230D PROTEIN"/>
    <property type="match status" value="1"/>
</dbReference>
<keyword evidence="4" id="KW-1185">Reference proteome</keyword>
<feature type="region of interest" description="Disordered" evidence="1">
    <location>
        <begin position="25"/>
        <end position="47"/>
    </location>
</feature>
<keyword evidence="2" id="KW-0472">Membrane</keyword>
<keyword evidence="2" id="KW-1133">Transmembrane helix</keyword>